<sequence>MSARVILVLFKVVHRGSHGSQASPSSLAKDPCRLKVQHESCHKPVNVSSSSPLILGPADT</sequence>
<dbReference type="EMBL" id="VSRR010002079">
    <property type="protein sequence ID" value="MPC29476.1"/>
    <property type="molecule type" value="Genomic_DNA"/>
</dbReference>
<dbReference type="Proteomes" id="UP000324222">
    <property type="component" value="Unassembled WGS sequence"/>
</dbReference>
<feature type="region of interest" description="Disordered" evidence="1">
    <location>
        <begin position="41"/>
        <end position="60"/>
    </location>
</feature>
<evidence type="ECO:0000313" key="3">
    <source>
        <dbReference type="Proteomes" id="UP000324222"/>
    </source>
</evidence>
<proteinExistence type="predicted"/>
<dbReference type="AlphaFoldDB" id="A0A5B7E8C7"/>
<accession>A0A5B7E8C7</accession>
<gene>
    <name evidence="2" type="ORF">E2C01_022710</name>
</gene>
<comment type="caution">
    <text evidence="2">The sequence shown here is derived from an EMBL/GenBank/DDBJ whole genome shotgun (WGS) entry which is preliminary data.</text>
</comment>
<organism evidence="2 3">
    <name type="scientific">Portunus trituberculatus</name>
    <name type="common">Swimming crab</name>
    <name type="synonym">Neptunus trituberculatus</name>
    <dbReference type="NCBI Taxonomy" id="210409"/>
    <lineage>
        <taxon>Eukaryota</taxon>
        <taxon>Metazoa</taxon>
        <taxon>Ecdysozoa</taxon>
        <taxon>Arthropoda</taxon>
        <taxon>Crustacea</taxon>
        <taxon>Multicrustacea</taxon>
        <taxon>Malacostraca</taxon>
        <taxon>Eumalacostraca</taxon>
        <taxon>Eucarida</taxon>
        <taxon>Decapoda</taxon>
        <taxon>Pleocyemata</taxon>
        <taxon>Brachyura</taxon>
        <taxon>Eubrachyura</taxon>
        <taxon>Portunoidea</taxon>
        <taxon>Portunidae</taxon>
        <taxon>Portuninae</taxon>
        <taxon>Portunus</taxon>
    </lineage>
</organism>
<evidence type="ECO:0000313" key="2">
    <source>
        <dbReference type="EMBL" id="MPC29476.1"/>
    </source>
</evidence>
<evidence type="ECO:0000256" key="1">
    <source>
        <dbReference type="SAM" id="MobiDB-lite"/>
    </source>
</evidence>
<keyword evidence="3" id="KW-1185">Reference proteome</keyword>
<reference evidence="2 3" key="1">
    <citation type="submission" date="2019-05" db="EMBL/GenBank/DDBJ databases">
        <title>Another draft genome of Portunus trituberculatus and its Hox gene families provides insights of decapod evolution.</title>
        <authorList>
            <person name="Jeong J.-H."/>
            <person name="Song I."/>
            <person name="Kim S."/>
            <person name="Choi T."/>
            <person name="Kim D."/>
            <person name="Ryu S."/>
            <person name="Kim W."/>
        </authorList>
    </citation>
    <scope>NUCLEOTIDE SEQUENCE [LARGE SCALE GENOMIC DNA]</scope>
    <source>
        <tissue evidence="2">Muscle</tissue>
    </source>
</reference>
<name>A0A5B7E8C7_PORTR</name>
<protein>
    <submittedName>
        <fullName evidence="2">Uncharacterized protein</fullName>
    </submittedName>
</protein>